<evidence type="ECO:0000259" key="8">
    <source>
        <dbReference type="PROSITE" id="PS50112"/>
    </source>
</evidence>
<dbReference type="SMART" id="SM00387">
    <property type="entry name" value="HATPase_c"/>
    <property type="match status" value="1"/>
</dbReference>
<organism evidence="10 11">
    <name type="scientific">Pseudothauera lacus</name>
    <dbReference type="NCBI Taxonomy" id="2136175"/>
    <lineage>
        <taxon>Bacteria</taxon>
        <taxon>Pseudomonadati</taxon>
        <taxon>Pseudomonadota</taxon>
        <taxon>Betaproteobacteria</taxon>
        <taxon>Rhodocyclales</taxon>
        <taxon>Zoogloeaceae</taxon>
        <taxon>Pseudothauera</taxon>
    </lineage>
</organism>
<feature type="domain" description="PAC" evidence="9">
    <location>
        <begin position="109"/>
        <end position="160"/>
    </location>
</feature>
<feature type="coiled-coil region" evidence="4">
    <location>
        <begin position="197"/>
        <end position="224"/>
    </location>
</feature>
<dbReference type="PRINTS" id="PR00344">
    <property type="entry name" value="BCTRLSENSOR"/>
</dbReference>
<dbReference type="EMBL" id="PZKC01000001">
    <property type="protein sequence ID" value="PTD98179.1"/>
    <property type="molecule type" value="Genomic_DNA"/>
</dbReference>
<dbReference type="PROSITE" id="PS50109">
    <property type="entry name" value="HIS_KIN"/>
    <property type="match status" value="1"/>
</dbReference>
<dbReference type="PANTHER" id="PTHR43065:SF47">
    <property type="match status" value="1"/>
</dbReference>
<dbReference type="PROSITE" id="PS50112">
    <property type="entry name" value="PAS"/>
    <property type="match status" value="2"/>
</dbReference>
<feature type="signal peptide" evidence="6">
    <location>
        <begin position="1"/>
        <end position="25"/>
    </location>
</feature>
<dbReference type="Pfam" id="PF01590">
    <property type="entry name" value="GAF"/>
    <property type="match status" value="1"/>
</dbReference>
<feature type="domain" description="Histidine kinase" evidence="7">
    <location>
        <begin position="679"/>
        <end position="910"/>
    </location>
</feature>
<dbReference type="NCBIfam" id="TIGR00229">
    <property type="entry name" value="sensory_box"/>
    <property type="match status" value="3"/>
</dbReference>
<dbReference type="SUPFAM" id="SSF55781">
    <property type="entry name" value="GAF domain-like"/>
    <property type="match status" value="1"/>
</dbReference>
<dbReference type="InterPro" id="IPR036890">
    <property type="entry name" value="HATPase_C_sf"/>
</dbReference>
<name>A0A2T4IK83_9RHOO</name>
<dbReference type="InterPro" id="IPR001610">
    <property type="entry name" value="PAC"/>
</dbReference>
<evidence type="ECO:0000259" key="9">
    <source>
        <dbReference type="PROSITE" id="PS50113"/>
    </source>
</evidence>
<dbReference type="Gene3D" id="3.30.565.10">
    <property type="entry name" value="Histidine kinase-like ATPase, C-terminal domain"/>
    <property type="match status" value="1"/>
</dbReference>
<keyword evidence="10" id="KW-0808">Transferase</keyword>
<dbReference type="Pfam" id="PF08447">
    <property type="entry name" value="PAS_3"/>
    <property type="match status" value="1"/>
</dbReference>
<dbReference type="InterPro" id="IPR035965">
    <property type="entry name" value="PAS-like_dom_sf"/>
</dbReference>
<dbReference type="RefSeq" id="WP_107491939.1">
    <property type="nucleotide sequence ID" value="NZ_PZKC01000001.1"/>
</dbReference>
<dbReference type="InterPro" id="IPR013655">
    <property type="entry name" value="PAS_fold_3"/>
</dbReference>
<dbReference type="InterPro" id="IPR000014">
    <property type="entry name" value="PAS"/>
</dbReference>
<feature type="domain" description="PAS" evidence="8">
    <location>
        <begin position="62"/>
        <end position="89"/>
    </location>
</feature>
<dbReference type="CDD" id="cd00082">
    <property type="entry name" value="HisKA"/>
    <property type="match status" value="1"/>
</dbReference>
<dbReference type="SMART" id="SM00086">
    <property type="entry name" value="PAC"/>
    <property type="match status" value="3"/>
</dbReference>
<dbReference type="Gene3D" id="3.30.450.40">
    <property type="match status" value="1"/>
</dbReference>
<feature type="chain" id="PRO_5015579707" description="histidine kinase" evidence="6">
    <location>
        <begin position="26"/>
        <end position="916"/>
    </location>
</feature>
<feature type="domain" description="PAC" evidence="9">
    <location>
        <begin position="292"/>
        <end position="344"/>
    </location>
</feature>
<dbReference type="OrthoDB" id="9804645at2"/>
<keyword evidence="3" id="KW-0597">Phosphoprotein</keyword>
<accession>A0A2T4IK83</accession>
<dbReference type="InterPro" id="IPR000700">
    <property type="entry name" value="PAS-assoc_C"/>
</dbReference>
<protein>
    <recommendedName>
        <fullName evidence="2">histidine kinase</fullName>
        <ecNumber evidence="2">2.7.13.3</ecNumber>
    </recommendedName>
</protein>
<evidence type="ECO:0000256" key="1">
    <source>
        <dbReference type="ARBA" id="ARBA00000085"/>
    </source>
</evidence>
<evidence type="ECO:0000256" key="2">
    <source>
        <dbReference type="ARBA" id="ARBA00012438"/>
    </source>
</evidence>
<dbReference type="InterPro" id="IPR005467">
    <property type="entry name" value="His_kinase_dom"/>
</dbReference>
<dbReference type="PANTHER" id="PTHR43065">
    <property type="entry name" value="SENSOR HISTIDINE KINASE"/>
    <property type="match status" value="1"/>
</dbReference>
<dbReference type="Proteomes" id="UP000241193">
    <property type="component" value="Unassembled WGS sequence"/>
</dbReference>
<reference evidence="10 11" key="1">
    <citation type="submission" date="2018-03" db="EMBL/GenBank/DDBJ databases">
        <authorList>
            <person name="Keele B.F."/>
        </authorList>
    </citation>
    <scope>NUCLEOTIDE SEQUENCE [LARGE SCALE GENOMIC DNA]</scope>
    <source>
        <strain evidence="10 11">D20</strain>
    </source>
</reference>
<evidence type="ECO:0000259" key="7">
    <source>
        <dbReference type="PROSITE" id="PS50109"/>
    </source>
</evidence>
<evidence type="ECO:0000256" key="6">
    <source>
        <dbReference type="SAM" id="SignalP"/>
    </source>
</evidence>
<dbReference type="SMART" id="SM00065">
    <property type="entry name" value="GAF"/>
    <property type="match status" value="1"/>
</dbReference>
<dbReference type="AlphaFoldDB" id="A0A2T4IK83"/>
<keyword evidence="5" id="KW-0812">Transmembrane</keyword>
<dbReference type="InterPro" id="IPR029016">
    <property type="entry name" value="GAF-like_dom_sf"/>
</dbReference>
<dbReference type="EC" id="2.7.13.3" evidence="2"/>
<dbReference type="CDD" id="cd00130">
    <property type="entry name" value="PAS"/>
    <property type="match status" value="3"/>
</dbReference>
<dbReference type="Pfam" id="PF02518">
    <property type="entry name" value="HATPase_c"/>
    <property type="match status" value="1"/>
</dbReference>
<dbReference type="SMART" id="SM00091">
    <property type="entry name" value="PAS"/>
    <property type="match status" value="3"/>
</dbReference>
<dbReference type="SMART" id="SM00388">
    <property type="entry name" value="HisKA"/>
    <property type="match status" value="1"/>
</dbReference>
<sequence length="916" mass="100686">MQLLPALRILLGCAVMFLAAGSTHAAVDDISDDPEVLALLPRIVQGAPSGVGVERYHVIQAVNAYITHMLGYSRDELLGRNIRMLYPSDEAFERVVRSKYEMRPDGDLVPLETQWRRRDGSLVDVTLIATPLRPDDISAGVVFAVFDISDRKQAEAHLAQRTRVFMAALSTFIVILLALIMWLSYSLRQRRRVVDALRRENAERRTAERALQDSEGKLRTLIENFPGTVFRCLYDDHWTALFMSSKDGHHAGYPTAEFIDNAARSMASLVHPADHARIAAVMQQAAAGNGRWELEYRILHRDGGIRWVVEYGTTVRDGLGRPAYLDGFILDITAQKEAAMEVERQVQAFSVLNDIAARSALTLAEQLAIALRLGADFLSLEMAVVCRIEAQRCRVTAIHAPPDGALDIGTELDLATSYCDLAVSAGGLLAVEAMGASPFRDHPCYRTLGLESYIGTRLEVGGELHGCLGLAAHAARTTPFSAGEKYFVELLARWISAAIERDQAAQRVRRLAYMVRHSNDAMFLVRDGRIIDCNDATVAMFGRPREGITGSTPEVLSPPLQGDGSSSAQRSVAYLAAALQGQPQRFEWLHWRGDGTPFDAEVALSSFEENDEQLVIGVVRDISVRKQREREVLELNTTLEARVAERTSELASALDNLRRTQGELLHSEKLASLGALVAGVAHELNTPIGNAVTVSTTLLDEQRRFKERTAAGLTRSAFEDFLASVNEAGSIIERNLARAAELIGSFKQLAVDQTSYQRRVFDLREVVQEITLAMKPTIRRTPFRLVDEVPEGFRLDSYPGPLGQVLMNLINNALIHAFEGRDHGTITLTAELAAEDWLAVSVSDDGCGVPAENLKRIFDPFFTTRLGKGGSGLGLHITYTLVSDLLGGRIEVHSTPGAGARFTVHLPLCAPLRAQA</sequence>
<dbReference type="InterPro" id="IPR003594">
    <property type="entry name" value="HATPase_dom"/>
</dbReference>
<keyword evidence="6" id="KW-0732">Signal</keyword>
<dbReference type="GO" id="GO:0000155">
    <property type="term" value="F:phosphorelay sensor kinase activity"/>
    <property type="evidence" value="ECO:0007669"/>
    <property type="project" value="InterPro"/>
</dbReference>
<evidence type="ECO:0000256" key="4">
    <source>
        <dbReference type="SAM" id="Coils"/>
    </source>
</evidence>
<keyword evidence="5" id="KW-1133">Transmembrane helix</keyword>
<evidence type="ECO:0000256" key="5">
    <source>
        <dbReference type="SAM" id="Phobius"/>
    </source>
</evidence>
<dbReference type="Gene3D" id="3.30.450.20">
    <property type="entry name" value="PAS domain"/>
    <property type="match status" value="3"/>
</dbReference>
<proteinExistence type="predicted"/>
<keyword evidence="11" id="KW-1185">Reference proteome</keyword>
<comment type="catalytic activity">
    <reaction evidence="1">
        <text>ATP + protein L-histidine = ADP + protein N-phospho-L-histidine.</text>
        <dbReference type="EC" id="2.7.13.3"/>
    </reaction>
</comment>
<keyword evidence="10" id="KW-0418">Kinase</keyword>
<dbReference type="InterPro" id="IPR004358">
    <property type="entry name" value="Sig_transdc_His_kin-like_C"/>
</dbReference>
<reference evidence="10 11" key="2">
    <citation type="submission" date="2018-04" db="EMBL/GenBank/DDBJ databases">
        <title>Thauera lacus sp. nov., isolated from an saline lake in Inner Mongolia, China.</title>
        <authorList>
            <person name="Liang Q.-Y."/>
        </authorList>
    </citation>
    <scope>NUCLEOTIDE SEQUENCE [LARGE SCALE GENOMIC DNA]</scope>
    <source>
        <strain evidence="10 11">D20</strain>
    </source>
</reference>
<gene>
    <name evidence="10" type="ORF">C8261_01860</name>
</gene>
<dbReference type="SUPFAM" id="SSF55874">
    <property type="entry name" value="ATPase domain of HSP90 chaperone/DNA topoisomerase II/histidine kinase"/>
    <property type="match status" value="1"/>
</dbReference>
<dbReference type="Pfam" id="PF13426">
    <property type="entry name" value="PAS_9"/>
    <property type="match status" value="2"/>
</dbReference>
<dbReference type="InterPro" id="IPR003018">
    <property type="entry name" value="GAF"/>
</dbReference>
<evidence type="ECO:0000313" key="10">
    <source>
        <dbReference type="EMBL" id="PTD98179.1"/>
    </source>
</evidence>
<feature type="domain" description="PAS" evidence="8">
    <location>
        <begin position="214"/>
        <end position="289"/>
    </location>
</feature>
<keyword evidence="5" id="KW-0472">Membrane</keyword>
<comment type="caution">
    <text evidence="10">The sequence shown here is derived from an EMBL/GenBank/DDBJ whole genome shotgun (WGS) entry which is preliminary data.</text>
</comment>
<dbReference type="PROSITE" id="PS50113">
    <property type="entry name" value="PAC"/>
    <property type="match status" value="2"/>
</dbReference>
<evidence type="ECO:0000313" key="11">
    <source>
        <dbReference type="Proteomes" id="UP000241193"/>
    </source>
</evidence>
<feature type="transmembrane region" description="Helical" evidence="5">
    <location>
        <begin position="164"/>
        <end position="183"/>
    </location>
</feature>
<evidence type="ECO:0000256" key="3">
    <source>
        <dbReference type="ARBA" id="ARBA00022553"/>
    </source>
</evidence>
<dbReference type="Gene3D" id="1.10.287.130">
    <property type="match status" value="1"/>
</dbReference>
<dbReference type="SUPFAM" id="SSF55785">
    <property type="entry name" value="PYP-like sensor domain (PAS domain)"/>
    <property type="match status" value="3"/>
</dbReference>
<dbReference type="InterPro" id="IPR003661">
    <property type="entry name" value="HisK_dim/P_dom"/>
</dbReference>
<keyword evidence="4" id="KW-0175">Coiled coil</keyword>